<dbReference type="SUPFAM" id="SSF52540">
    <property type="entry name" value="P-loop containing nucleoside triphosphate hydrolases"/>
    <property type="match status" value="1"/>
</dbReference>
<accession>A0ABX5GSH6</accession>
<gene>
    <name evidence="1" type="ORF">C9J52_09440</name>
</gene>
<comment type="caution">
    <text evidence="1">The sequence shown here is derived from an EMBL/GenBank/DDBJ whole genome shotgun (WGS) entry which is preliminary data.</text>
</comment>
<evidence type="ECO:0000313" key="1">
    <source>
        <dbReference type="EMBL" id="PSW96641.1"/>
    </source>
</evidence>
<name>A0ABX5GSH6_9GAMM</name>
<keyword evidence="2" id="KW-1185">Reference proteome</keyword>
<evidence type="ECO:0000313" key="2">
    <source>
        <dbReference type="Proteomes" id="UP000241190"/>
    </source>
</evidence>
<proteinExistence type="predicted"/>
<sequence>MSIDEVIQRIQLLDTPTIIGIEGASGSGKTTLGRELASRLNIEFIDLDSFVISCDEPVPYVTQIDIESLQERVRELNERNNSFVILGICLRDVLATISATIGISIYVKQVSSARLWHFGFDIESYNSESETNEIYEFEPYKSDIRYHQRVEPHVGSELIYEYVAD</sequence>
<dbReference type="Proteomes" id="UP000241190">
    <property type="component" value="Unassembled WGS sequence"/>
</dbReference>
<dbReference type="RefSeq" id="WP_045036747.1">
    <property type="nucleotide sequence ID" value="NZ_JZSR01000012.1"/>
</dbReference>
<evidence type="ECO:0008006" key="3">
    <source>
        <dbReference type="Google" id="ProtNLM"/>
    </source>
</evidence>
<organism evidence="1 2">
    <name type="scientific">Photobacterium iliopiscarium</name>
    <dbReference type="NCBI Taxonomy" id="56192"/>
    <lineage>
        <taxon>Bacteria</taxon>
        <taxon>Pseudomonadati</taxon>
        <taxon>Pseudomonadota</taxon>
        <taxon>Gammaproteobacteria</taxon>
        <taxon>Vibrionales</taxon>
        <taxon>Vibrionaceae</taxon>
        <taxon>Photobacterium</taxon>
    </lineage>
</organism>
<dbReference type="EMBL" id="PYOP01000012">
    <property type="protein sequence ID" value="PSW96641.1"/>
    <property type="molecule type" value="Genomic_DNA"/>
</dbReference>
<dbReference type="Pfam" id="PF01202">
    <property type="entry name" value="SKI"/>
    <property type="match status" value="1"/>
</dbReference>
<dbReference type="InterPro" id="IPR031322">
    <property type="entry name" value="Shikimate/glucono_kinase"/>
</dbReference>
<reference evidence="1 2" key="1">
    <citation type="submission" date="2018-03" db="EMBL/GenBank/DDBJ databases">
        <title>Whole genome sequencing of Histamine producing bacteria.</title>
        <authorList>
            <person name="Butler K."/>
        </authorList>
    </citation>
    <scope>NUCLEOTIDE SEQUENCE [LARGE SCALE GENOMIC DNA]</scope>
    <source>
        <strain evidence="1 2">ATCC 51761</strain>
    </source>
</reference>
<protein>
    <recommendedName>
        <fullName evidence="3">Uridine kinase</fullName>
    </recommendedName>
</protein>
<dbReference type="Gene3D" id="3.40.50.300">
    <property type="entry name" value="P-loop containing nucleotide triphosphate hydrolases"/>
    <property type="match status" value="1"/>
</dbReference>
<dbReference type="InterPro" id="IPR027417">
    <property type="entry name" value="P-loop_NTPase"/>
</dbReference>